<evidence type="ECO:0000256" key="3">
    <source>
        <dbReference type="SAM" id="Phobius"/>
    </source>
</evidence>
<evidence type="ECO:0000259" key="4">
    <source>
        <dbReference type="Pfam" id="PF01145"/>
    </source>
</evidence>
<feature type="compositionally biased region" description="Polar residues" evidence="2">
    <location>
        <begin position="1"/>
        <end position="10"/>
    </location>
</feature>
<evidence type="ECO:0000313" key="6">
    <source>
        <dbReference type="Proteomes" id="UP000035763"/>
    </source>
</evidence>
<accession>W6K3Q0</accession>
<feature type="region of interest" description="Disordered" evidence="2">
    <location>
        <begin position="1"/>
        <end position="22"/>
    </location>
</feature>
<dbReference type="InterPro" id="IPR001107">
    <property type="entry name" value="Band_7"/>
</dbReference>
<evidence type="ECO:0000313" key="5">
    <source>
        <dbReference type="EMBL" id="CCH73649.1"/>
    </source>
</evidence>
<keyword evidence="3" id="KW-0472">Membrane</keyword>
<evidence type="ECO:0000256" key="1">
    <source>
        <dbReference type="SAM" id="Coils"/>
    </source>
</evidence>
<sequence length="359" mass="38474">MAKPNTTPTIFPTGDNGGSNSRGSAAGRITGLLKTAVVLGVLAAIVIGLLSVVRTVTSPADEVAVHKGGGVIEAPNSKGCVSANSREIRRPGDKYFWYPASQRTYNFTGGDGADHAAFNVVSKDYQPLDVPGSVEFTLNVDCEVLTRFHDSIGNRYAAYYTSSDEWDDTPRGWQTMLDLYFAPALDATLDRVAKKYTWKELYADPTIKDEMNKAVNEQLAALIQQKMPGEDEFFKGFSALIQQPQPADTLVQALGDEEAAKAQAAAAKAKAVADAETQQAKAIAEAEAAKQAAQAQVAVKEAEAKIAKLEAQIREQEIEPFGSVKEYNNWLAIRQGLNPYQPTYGGSVVAPAPSSSPSP</sequence>
<dbReference type="EMBL" id="CAJA01000235">
    <property type="protein sequence ID" value="CCH73649.1"/>
    <property type="molecule type" value="Genomic_DNA"/>
</dbReference>
<reference evidence="5 6" key="1">
    <citation type="journal article" date="2013" name="ISME J.">
        <title>A metabolic model for members of the genus Tetrasphaera involved in enhanced biological phosphorus removal.</title>
        <authorList>
            <person name="Kristiansen R."/>
            <person name="Nguyen H.T.T."/>
            <person name="Saunders A.M."/>
            <person name="Nielsen J.L."/>
            <person name="Wimmer R."/>
            <person name="Le V.Q."/>
            <person name="McIlroy S.J."/>
            <person name="Petrovski S."/>
            <person name="Seviour R.J."/>
            <person name="Calteau A."/>
            <person name="Nielsen K.L."/>
            <person name="Nielsen P.H."/>
        </authorList>
    </citation>
    <scope>NUCLEOTIDE SEQUENCE [LARGE SCALE GENOMIC DNA]</scope>
    <source>
        <strain evidence="5 6">Ben110</strain>
    </source>
</reference>
<proteinExistence type="predicted"/>
<dbReference type="Pfam" id="PF01145">
    <property type="entry name" value="Band_7"/>
    <property type="match status" value="1"/>
</dbReference>
<feature type="transmembrane region" description="Helical" evidence="3">
    <location>
        <begin position="32"/>
        <end position="53"/>
    </location>
</feature>
<gene>
    <name evidence="5" type="ORF">BN11_310003</name>
</gene>
<dbReference type="RefSeq" id="WP_048694417.1">
    <property type="nucleotide sequence ID" value="NZ_HG764815.1"/>
</dbReference>
<protein>
    <recommendedName>
        <fullName evidence="4">Band 7 domain-containing protein</fullName>
    </recommendedName>
</protein>
<dbReference type="AlphaFoldDB" id="W6K3Q0"/>
<keyword evidence="3" id="KW-0812">Transmembrane</keyword>
<name>W6K3Q0_9MICO</name>
<keyword evidence="3" id="KW-1133">Transmembrane helix</keyword>
<dbReference type="Proteomes" id="UP000035763">
    <property type="component" value="Unassembled WGS sequence"/>
</dbReference>
<dbReference type="STRING" id="1193182.BN11_310003"/>
<dbReference type="OrthoDB" id="3281271at2"/>
<keyword evidence="6" id="KW-1185">Reference proteome</keyword>
<feature type="coiled-coil region" evidence="1">
    <location>
        <begin position="272"/>
        <end position="319"/>
    </location>
</feature>
<keyword evidence="1" id="KW-0175">Coiled coil</keyword>
<feature type="domain" description="Band 7" evidence="4">
    <location>
        <begin position="88"/>
        <end position="274"/>
    </location>
</feature>
<organism evidence="5 6">
    <name type="scientific">Nostocoides australiense Ben110</name>
    <dbReference type="NCBI Taxonomy" id="1193182"/>
    <lineage>
        <taxon>Bacteria</taxon>
        <taxon>Bacillati</taxon>
        <taxon>Actinomycetota</taxon>
        <taxon>Actinomycetes</taxon>
        <taxon>Micrococcales</taxon>
        <taxon>Intrasporangiaceae</taxon>
        <taxon>Nostocoides</taxon>
    </lineage>
</organism>
<comment type="caution">
    <text evidence="5">The sequence shown here is derived from an EMBL/GenBank/DDBJ whole genome shotgun (WGS) entry which is preliminary data.</text>
</comment>
<evidence type="ECO:0000256" key="2">
    <source>
        <dbReference type="SAM" id="MobiDB-lite"/>
    </source>
</evidence>